<sequence length="345" mass="37742">MVGVQADTSPSAGGLCVRVTPRKMEEPGYCNLSLAVDCTLSLGSTTSRIDIPARLSRAGSPDQDHPWPLTVLSERVERDRSEQDMSWGGSSNRSDPDISPEYFPQVSERGRITDFGRKDFKAWPRSSSQSYKDEANASKSLFSTLEDQAYSNRSSRQPWLPNYFASRVTVEAKAASRIEQEGDGTARVCAHCGTSKTPLWRNGPGGPKSLCNACGIRFKKAGRRSAASGCSESQTSPPVTTKVGRRRPANDDQQYWMFPPEVKSRKRSRGPLVRTSDSLLSGSCMTWQSSLFATSPKSTLQQDFRASPVSRSQVKELNLQMGSFSSDEEEGAVLLMALSCGMVNA</sequence>
<dbReference type="Gramene" id="Pp3c18_14800V3.2">
    <property type="protein sequence ID" value="Pp3c18_14800V3.2"/>
    <property type="gene ID" value="Pp3c18_14800"/>
</dbReference>
<protein>
    <recommendedName>
        <fullName evidence="6">GATA-type domain-containing protein</fullName>
    </recommendedName>
</protein>
<dbReference type="PROSITE" id="PS00344">
    <property type="entry name" value="GATA_ZN_FINGER_1"/>
    <property type="match status" value="1"/>
</dbReference>
<evidence type="ECO:0000256" key="4">
    <source>
        <dbReference type="PROSITE-ProRule" id="PRU00094"/>
    </source>
</evidence>
<dbReference type="PANTHER" id="PTHR47255:SF4">
    <property type="entry name" value="GATA ZINC FINGER DOMAIN-CONTAINING PROTEIN 12"/>
    <property type="match status" value="1"/>
</dbReference>
<feature type="domain" description="GATA-type" evidence="6">
    <location>
        <begin position="183"/>
        <end position="222"/>
    </location>
</feature>
<dbReference type="SUPFAM" id="SSF57716">
    <property type="entry name" value="Glucocorticoid receptor-like (DNA-binding domain)"/>
    <property type="match status" value="1"/>
</dbReference>
<dbReference type="InterPro" id="IPR013088">
    <property type="entry name" value="Znf_NHR/GATA"/>
</dbReference>
<dbReference type="EnsemblPlants" id="Pp3c18_14800V3.1">
    <property type="protein sequence ID" value="Pp3c18_14800V3.1"/>
    <property type="gene ID" value="Pp3c18_14800"/>
</dbReference>
<dbReference type="EnsemblPlants" id="Pp3c18_14800V3.2">
    <property type="protein sequence ID" value="Pp3c18_14800V3.2"/>
    <property type="gene ID" value="Pp3c18_14800"/>
</dbReference>
<evidence type="ECO:0000256" key="3">
    <source>
        <dbReference type="ARBA" id="ARBA00022833"/>
    </source>
</evidence>
<evidence type="ECO:0000313" key="7">
    <source>
        <dbReference type="EMBL" id="PNR35253.1"/>
    </source>
</evidence>
<dbReference type="GO" id="GO:0000976">
    <property type="term" value="F:transcription cis-regulatory region binding"/>
    <property type="evidence" value="ECO:0000318"/>
    <property type="project" value="GO_Central"/>
</dbReference>
<reference evidence="7 9" key="1">
    <citation type="journal article" date="2008" name="Science">
        <title>The Physcomitrella genome reveals evolutionary insights into the conquest of land by plants.</title>
        <authorList>
            <person name="Rensing S."/>
            <person name="Lang D."/>
            <person name="Zimmer A."/>
            <person name="Terry A."/>
            <person name="Salamov A."/>
            <person name="Shapiro H."/>
            <person name="Nishiyama T."/>
            <person name="Perroud P.-F."/>
            <person name="Lindquist E."/>
            <person name="Kamisugi Y."/>
            <person name="Tanahashi T."/>
            <person name="Sakakibara K."/>
            <person name="Fujita T."/>
            <person name="Oishi K."/>
            <person name="Shin-I T."/>
            <person name="Kuroki Y."/>
            <person name="Toyoda A."/>
            <person name="Suzuki Y."/>
            <person name="Hashimoto A."/>
            <person name="Yamaguchi K."/>
            <person name="Sugano A."/>
            <person name="Kohara Y."/>
            <person name="Fujiyama A."/>
            <person name="Anterola A."/>
            <person name="Aoki S."/>
            <person name="Ashton N."/>
            <person name="Barbazuk W.B."/>
            <person name="Barker E."/>
            <person name="Bennetzen J."/>
            <person name="Bezanilla M."/>
            <person name="Blankenship R."/>
            <person name="Cho S.H."/>
            <person name="Dutcher S."/>
            <person name="Estelle M."/>
            <person name="Fawcett J.A."/>
            <person name="Gundlach H."/>
            <person name="Hanada K."/>
            <person name="Heyl A."/>
            <person name="Hicks K.A."/>
            <person name="Hugh J."/>
            <person name="Lohr M."/>
            <person name="Mayer K."/>
            <person name="Melkozernov A."/>
            <person name="Murata T."/>
            <person name="Nelson D."/>
            <person name="Pils B."/>
            <person name="Prigge M."/>
            <person name="Reiss B."/>
            <person name="Renner T."/>
            <person name="Rombauts S."/>
            <person name="Rushton P."/>
            <person name="Sanderfoot A."/>
            <person name="Schween G."/>
            <person name="Shiu S.-H."/>
            <person name="Stueber K."/>
            <person name="Theodoulou F.L."/>
            <person name="Tu H."/>
            <person name="Van de Peer Y."/>
            <person name="Verrier P.J."/>
            <person name="Waters E."/>
            <person name="Wood A."/>
            <person name="Yang L."/>
            <person name="Cove D."/>
            <person name="Cuming A."/>
            <person name="Hasebe M."/>
            <person name="Lucas S."/>
            <person name="Mishler D.B."/>
            <person name="Reski R."/>
            <person name="Grigoriev I."/>
            <person name="Quatrano R.S."/>
            <person name="Boore J.L."/>
        </authorList>
    </citation>
    <scope>NUCLEOTIDE SEQUENCE [LARGE SCALE GENOMIC DNA]</scope>
    <source>
        <strain evidence="8 9">cv. Gransden 2004</strain>
    </source>
</reference>
<dbReference type="Pfam" id="PF00320">
    <property type="entry name" value="GATA"/>
    <property type="match status" value="1"/>
</dbReference>
<keyword evidence="1" id="KW-0479">Metal-binding</keyword>
<dbReference type="PaxDb" id="3218-PP1S3_329V6.1"/>
<proteinExistence type="predicted"/>
<dbReference type="OrthoDB" id="2162994at2759"/>
<dbReference type="Gramene" id="Pp3c18_14800V3.1">
    <property type="protein sequence ID" value="Pp3c18_14800V3.1"/>
    <property type="gene ID" value="Pp3c18_14800"/>
</dbReference>
<dbReference type="EMBL" id="ABEU02000018">
    <property type="protein sequence ID" value="PNR35253.1"/>
    <property type="molecule type" value="Genomic_DNA"/>
</dbReference>
<keyword evidence="9" id="KW-1185">Reference proteome</keyword>
<evidence type="ECO:0000313" key="8">
    <source>
        <dbReference type="EnsemblPlants" id="Pp3c18_14800V3.1"/>
    </source>
</evidence>
<keyword evidence="2 4" id="KW-0863">Zinc-finger</keyword>
<feature type="region of interest" description="Disordered" evidence="5">
    <location>
        <begin position="225"/>
        <end position="253"/>
    </location>
</feature>
<dbReference type="GO" id="GO:0005634">
    <property type="term" value="C:nucleus"/>
    <property type="evidence" value="ECO:0000318"/>
    <property type="project" value="GO_Central"/>
</dbReference>
<dbReference type="PANTHER" id="PTHR47255">
    <property type="entry name" value="GATA TRANSCRIPTION FACTOR 22-RELATED"/>
    <property type="match status" value="1"/>
</dbReference>
<dbReference type="GO" id="GO:0006357">
    <property type="term" value="P:regulation of transcription by RNA polymerase II"/>
    <property type="evidence" value="ECO:0000318"/>
    <property type="project" value="GO_Central"/>
</dbReference>
<dbReference type="Proteomes" id="UP000006727">
    <property type="component" value="Chromosome 18"/>
</dbReference>
<evidence type="ECO:0000256" key="1">
    <source>
        <dbReference type="ARBA" id="ARBA00022723"/>
    </source>
</evidence>
<organism evidence="7">
    <name type="scientific">Physcomitrium patens</name>
    <name type="common">Spreading-leaved earth moss</name>
    <name type="synonym">Physcomitrella patens</name>
    <dbReference type="NCBI Taxonomy" id="3218"/>
    <lineage>
        <taxon>Eukaryota</taxon>
        <taxon>Viridiplantae</taxon>
        <taxon>Streptophyta</taxon>
        <taxon>Embryophyta</taxon>
        <taxon>Bryophyta</taxon>
        <taxon>Bryophytina</taxon>
        <taxon>Bryopsida</taxon>
        <taxon>Funariidae</taxon>
        <taxon>Funariales</taxon>
        <taxon>Funariaceae</taxon>
        <taxon>Physcomitrium</taxon>
    </lineage>
</organism>
<evidence type="ECO:0000256" key="2">
    <source>
        <dbReference type="ARBA" id="ARBA00022771"/>
    </source>
</evidence>
<reference evidence="7 9" key="2">
    <citation type="journal article" date="2018" name="Plant J.">
        <title>The Physcomitrella patens chromosome-scale assembly reveals moss genome structure and evolution.</title>
        <authorList>
            <person name="Lang D."/>
            <person name="Ullrich K.K."/>
            <person name="Murat F."/>
            <person name="Fuchs J."/>
            <person name="Jenkins J."/>
            <person name="Haas F.B."/>
            <person name="Piednoel M."/>
            <person name="Gundlach H."/>
            <person name="Van Bel M."/>
            <person name="Meyberg R."/>
            <person name="Vives C."/>
            <person name="Morata J."/>
            <person name="Symeonidi A."/>
            <person name="Hiss M."/>
            <person name="Muchero W."/>
            <person name="Kamisugi Y."/>
            <person name="Saleh O."/>
            <person name="Blanc G."/>
            <person name="Decker E.L."/>
            <person name="van Gessel N."/>
            <person name="Grimwood J."/>
            <person name="Hayes R.D."/>
            <person name="Graham S.W."/>
            <person name="Gunter L.E."/>
            <person name="McDaniel S.F."/>
            <person name="Hoernstein S.N.W."/>
            <person name="Larsson A."/>
            <person name="Li F.W."/>
            <person name="Perroud P.F."/>
            <person name="Phillips J."/>
            <person name="Ranjan P."/>
            <person name="Rokshar D.S."/>
            <person name="Rothfels C.J."/>
            <person name="Schneider L."/>
            <person name="Shu S."/>
            <person name="Stevenson D.W."/>
            <person name="Thummler F."/>
            <person name="Tillich M."/>
            <person name="Villarreal Aguilar J.C."/>
            <person name="Widiez T."/>
            <person name="Wong G.K."/>
            <person name="Wymore A."/>
            <person name="Zhang Y."/>
            <person name="Zimmer A.D."/>
            <person name="Quatrano R.S."/>
            <person name="Mayer K.F.X."/>
            <person name="Goodstein D."/>
            <person name="Casacuberta J.M."/>
            <person name="Vandepoele K."/>
            <person name="Reski R."/>
            <person name="Cuming A.C."/>
            <person name="Tuskan G.A."/>
            <person name="Maumus F."/>
            <person name="Salse J."/>
            <person name="Schmutz J."/>
            <person name="Rensing S.A."/>
        </authorList>
    </citation>
    <scope>NUCLEOTIDE SEQUENCE [LARGE SCALE GENOMIC DNA]</scope>
    <source>
        <strain evidence="8 9">cv. Gransden 2004</strain>
    </source>
</reference>
<dbReference type="AlphaFoldDB" id="A0A2K1J152"/>
<evidence type="ECO:0000259" key="6">
    <source>
        <dbReference type="PROSITE" id="PS50114"/>
    </source>
</evidence>
<name>A0A2K1J152_PHYPA</name>
<dbReference type="SMART" id="SM00401">
    <property type="entry name" value="ZnF_GATA"/>
    <property type="match status" value="1"/>
</dbReference>
<dbReference type="Gene3D" id="3.30.50.10">
    <property type="entry name" value="Erythroid Transcription Factor GATA-1, subunit A"/>
    <property type="match status" value="1"/>
</dbReference>
<dbReference type="GO" id="GO:0008270">
    <property type="term" value="F:zinc ion binding"/>
    <property type="evidence" value="ECO:0007669"/>
    <property type="project" value="UniProtKB-KW"/>
</dbReference>
<evidence type="ECO:0000256" key="5">
    <source>
        <dbReference type="SAM" id="MobiDB-lite"/>
    </source>
</evidence>
<feature type="compositionally biased region" description="Polar residues" evidence="5">
    <location>
        <begin position="228"/>
        <end position="239"/>
    </location>
</feature>
<reference evidence="8" key="3">
    <citation type="submission" date="2020-12" db="UniProtKB">
        <authorList>
            <consortium name="EnsemblPlants"/>
        </authorList>
    </citation>
    <scope>IDENTIFICATION</scope>
</reference>
<dbReference type="RefSeq" id="XP_024403006.1">
    <property type="nucleotide sequence ID" value="XM_024547238.2"/>
</dbReference>
<accession>A0A2K1J152</accession>
<keyword evidence="3" id="KW-0862">Zinc</keyword>
<dbReference type="PROSITE" id="PS50114">
    <property type="entry name" value="GATA_ZN_FINGER_2"/>
    <property type="match status" value="1"/>
</dbReference>
<dbReference type="InterPro" id="IPR052138">
    <property type="entry name" value="GATA_ZnFinger_Domain"/>
</dbReference>
<dbReference type="InterPro" id="IPR000679">
    <property type="entry name" value="Znf_GATA"/>
</dbReference>
<feature type="region of interest" description="Disordered" evidence="5">
    <location>
        <begin position="55"/>
        <end position="104"/>
    </location>
</feature>
<evidence type="ECO:0000313" key="9">
    <source>
        <dbReference type="Proteomes" id="UP000006727"/>
    </source>
</evidence>
<dbReference type="GeneID" id="112295513"/>
<feature type="compositionally biased region" description="Basic and acidic residues" evidence="5">
    <location>
        <begin position="74"/>
        <end position="83"/>
    </location>
</feature>
<dbReference type="CDD" id="cd00202">
    <property type="entry name" value="ZnF_GATA"/>
    <property type="match status" value="1"/>
</dbReference>
<gene>
    <name evidence="8" type="primary">LOC112295513</name>
    <name evidence="7" type="ORF">PHYPA_023152</name>
</gene>